<keyword evidence="3" id="KW-1185">Reference proteome</keyword>
<evidence type="ECO:0000256" key="1">
    <source>
        <dbReference type="SAM" id="Phobius"/>
    </source>
</evidence>
<accession>A0A3N1H289</accession>
<keyword evidence="1" id="KW-0812">Transmembrane</keyword>
<dbReference type="RefSeq" id="WP_170184999.1">
    <property type="nucleotide sequence ID" value="NZ_RJKM01000001.1"/>
</dbReference>
<feature type="transmembrane region" description="Helical" evidence="1">
    <location>
        <begin position="45"/>
        <end position="65"/>
    </location>
</feature>
<comment type="caution">
    <text evidence="2">The sequence shown here is derived from an EMBL/GenBank/DDBJ whole genome shotgun (WGS) entry which is preliminary data.</text>
</comment>
<gene>
    <name evidence="2" type="ORF">EDD40_1628</name>
</gene>
<organism evidence="2 3">
    <name type="scientific">Saccharothrix texasensis</name>
    <dbReference type="NCBI Taxonomy" id="103734"/>
    <lineage>
        <taxon>Bacteria</taxon>
        <taxon>Bacillati</taxon>
        <taxon>Actinomycetota</taxon>
        <taxon>Actinomycetes</taxon>
        <taxon>Pseudonocardiales</taxon>
        <taxon>Pseudonocardiaceae</taxon>
        <taxon>Saccharothrix</taxon>
    </lineage>
</organism>
<evidence type="ECO:0008006" key="4">
    <source>
        <dbReference type="Google" id="ProtNLM"/>
    </source>
</evidence>
<proteinExistence type="predicted"/>
<name>A0A3N1H289_9PSEU</name>
<evidence type="ECO:0000313" key="3">
    <source>
        <dbReference type="Proteomes" id="UP000268727"/>
    </source>
</evidence>
<dbReference type="AlphaFoldDB" id="A0A3N1H289"/>
<protein>
    <recommendedName>
        <fullName evidence="4">MFS transporter</fullName>
    </recommendedName>
</protein>
<evidence type="ECO:0000313" key="2">
    <source>
        <dbReference type="EMBL" id="ROP36362.1"/>
    </source>
</evidence>
<sequence>MPSGVPAEAADSLSGALSAAAGLPEAAARALVESARAAFTSGLDVAAVVAAVLVAGAAVLAVTVLRDVPTTAAPTAEPATADA</sequence>
<reference evidence="2 3" key="1">
    <citation type="submission" date="2018-11" db="EMBL/GenBank/DDBJ databases">
        <title>Sequencing the genomes of 1000 actinobacteria strains.</title>
        <authorList>
            <person name="Klenk H.-P."/>
        </authorList>
    </citation>
    <scope>NUCLEOTIDE SEQUENCE [LARGE SCALE GENOMIC DNA]</scope>
    <source>
        <strain evidence="2 3">DSM 44231</strain>
    </source>
</reference>
<keyword evidence="1" id="KW-1133">Transmembrane helix</keyword>
<keyword evidence="1" id="KW-0472">Membrane</keyword>
<dbReference type="Proteomes" id="UP000268727">
    <property type="component" value="Unassembled WGS sequence"/>
</dbReference>
<dbReference type="EMBL" id="RJKM01000001">
    <property type="protein sequence ID" value="ROP36362.1"/>
    <property type="molecule type" value="Genomic_DNA"/>
</dbReference>